<dbReference type="RefSeq" id="WP_266338266.1">
    <property type="nucleotide sequence ID" value="NZ_JAPKNK010000003.1"/>
</dbReference>
<dbReference type="AlphaFoldDB" id="A0A9X3E1D5"/>
<dbReference type="Proteomes" id="UP001144805">
    <property type="component" value="Unassembled WGS sequence"/>
</dbReference>
<sequence>MEELFSGRSYGVSADIRADGPVVVCFDPWINKPDPDRAPFGLRYFSTNNINVLSVKSHGNHWYQHEEMDEVVDRINQRLLGRDRVGYGSSMGGYAAVNFSERLSLSRVLLFSPQYSPDLKRVPWENRWQEQESLACRYDVVSEIAPVPGYLFFDPHNRNDQRHVDLITQRHPLTTIKMPFAGHHVLDWFGQNRTISQLIKSLVFDPTRERDAIRTRRLDRARIATYWLNLSAHYAARGRSEKAMQAAQRGTECDRGDVILARHTYASCLYADGQAEAAKRIWRAALDNPEEAGRQHFLLRQSIVDQGWPELRAALLDVEVAASG</sequence>
<dbReference type="SUPFAM" id="SSF48452">
    <property type="entry name" value="TPR-like"/>
    <property type="match status" value="1"/>
</dbReference>
<dbReference type="SUPFAM" id="SSF53474">
    <property type="entry name" value="alpha/beta-Hydrolases"/>
    <property type="match status" value="1"/>
</dbReference>
<name>A0A9X3E1D5_9HYPH</name>
<comment type="caution">
    <text evidence="1">The sequence shown here is derived from an EMBL/GenBank/DDBJ whole genome shotgun (WGS) entry which is preliminary data.</text>
</comment>
<protein>
    <submittedName>
        <fullName evidence="1">Tetratricopeptide repeat protein</fullName>
    </submittedName>
</protein>
<dbReference type="Gene3D" id="1.25.40.10">
    <property type="entry name" value="Tetratricopeptide repeat domain"/>
    <property type="match status" value="1"/>
</dbReference>
<proteinExistence type="predicted"/>
<evidence type="ECO:0000313" key="2">
    <source>
        <dbReference type="Proteomes" id="UP001144805"/>
    </source>
</evidence>
<dbReference type="EMBL" id="JAPKNK010000003">
    <property type="protein sequence ID" value="MCX5569288.1"/>
    <property type="molecule type" value="Genomic_DNA"/>
</dbReference>
<dbReference type="InterPro" id="IPR011990">
    <property type="entry name" value="TPR-like_helical_dom_sf"/>
</dbReference>
<reference evidence="1" key="1">
    <citation type="submission" date="2022-11" db="EMBL/GenBank/DDBJ databases">
        <title>Biodiversity and phylogenetic relationships of bacteria.</title>
        <authorList>
            <person name="Machado R.A.R."/>
            <person name="Bhat A."/>
            <person name="Loulou A."/>
            <person name="Kallel S."/>
        </authorList>
    </citation>
    <scope>NUCLEOTIDE SEQUENCE</scope>
    <source>
        <strain evidence="1">K-TC2</strain>
    </source>
</reference>
<evidence type="ECO:0000313" key="1">
    <source>
        <dbReference type="EMBL" id="MCX5569288.1"/>
    </source>
</evidence>
<dbReference type="InterPro" id="IPR029058">
    <property type="entry name" value="AB_hydrolase_fold"/>
</dbReference>
<gene>
    <name evidence="1" type="ORF">OSH07_08795</name>
</gene>
<keyword evidence="2" id="KW-1185">Reference proteome</keyword>
<accession>A0A9X3E1D5</accession>
<organism evidence="1 2">
    <name type="scientific">Kaistia nematophila</name>
    <dbReference type="NCBI Taxonomy" id="2994654"/>
    <lineage>
        <taxon>Bacteria</taxon>
        <taxon>Pseudomonadati</taxon>
        <taxon>Pseudomonadota</taxon>
        <taxon>Alphaproteobacteria</taxon>
        <taxon>Hyphomicrobiales</taxon>
        <taxon>Kaistiaceae</taxon>
        <taxon>Kaistia</taxon>
    </lineage>
</organism>